<dbReference type="Gene3D" id="3.60.10.10">
    <property type="entry name" value="Endonuclease/exonuclease/phosphatase"/>
    <property type="match status" value="1"/>
</dbReference>
<organism evidence="2 3">
    <name type="scientific">Roseospira goensis</name>
    <dbReference type="NCBI Taxonomy" id="391922"/>
    <lineage>
        <taxon>Bacteria</taxon>
        <taxon>Pseudomonadati</taxon>
        <taxon>Pseudomonadota</taxon>
        <taxon>Alphaproteobacteria</taxon>
        <taxon>Rhodospirillales</taxon>
        <taxon>Rhodospirillaceae</taxon>
        <taxon>Roseospira</taxon>
    </lineage>
</organism>
<dbReference type="GO" id="GO:0004527">
    <property type="term" value="F:exonuclease activity"/>
    <property type="evidence" value="ECO:0007669"/>
    <property type="project" value="UniProtKB-KW"/>
</dbReference>
<dbReference type="RefSeq" id="WP_184436008.1">
    <property type="nucleotide sequence ID" value="NZ_JACIGI010000022.1"/>
</dbReference>
<keyword evidence="2" id="KW-0378">Hydrolase</keyword>
<dbReference type="InterPro" id="IPR036691">
    <property type="entry name" value="Endo/exonu/phosph_ase_sf"/>
</dbReference>
<dbReference type="GO" id="GO:0016020">
    <property type="term" value="C:membrane"/>
    <property type="evidence" value="ECO:0007669"/>
    <property type="project" value="GOC"/>
</dbReference>
<dbReference type="Pfam" id="PF03372">
    <property type="entry name" value="Exo_endo_phos"/>
    <property type="match status" value="1"/>
</dbReference>
<sequence length="267" mass="28714">MPVPTAAPALRVATYNVHACVGLDRRRDVRRVARVLGELDADIIGLQEVLGPGADLEDMTVWPLTSDSDSRDIDQLAVFADTLAYEARAGANLLRAGRRYGNALLSRHPIVTARRLDLAQDGREPRGAIDALVRTPGGPLRVVVTHFGLAGPERAWQADRLAALLETPHAEAGQPPAGTVLLGDFNDMWPPSPTYGPLIDRQGSQPPWRRTWPALTPLLPLDKVWPCRGAPLVSAAAWRSRTARLASDHLPLVGRLALPAGAGPVLP</sequence>
<evidence type="ECO:0000259" key="1">
    <source>
        <dbReference type="Pfam" id="PF03372"/>
    </source>
</evidence>
<comment type="caution">
    <text evidence="2">The sequence shown here is derived from an EMBL/GenBank/DDBJ whole genome shotgun (WGS) entry which is preliminary data.</text>
</comment>
<feature type="domain" description="Endonuclease/exonuclease/phosphatase" evidence="1">
    <location>
        <begin position="13"/>
        <end position="249"/>
    </location>
</feature>
<dbReference type="SUPFAM" id="SSF56219">
    <property type="entry name" value="DNase I-like"/>
    <property type="match status" value="1"/>
</dbReference>
<protein>
    <submittedName>
        <fullName evidence="2">Endonuclease/exonuclease/phosphatase family metal-dependent hydrolase</fullName>
    </submittedName>
</protein>
<gene>
    <name evidence="2" type="ORF">GGD88_002574</name>
</gene>
<dbReference type="PANTHER" id="PTHR14859:SF1">
    <property type="entry name" value="PGAP2-INTERACTING PROTEIN"/>
    <property type="match status" value="1"/>
</dbReference>
<dbReference type="PANTHER" id="PTHR14859">
    <property type="entry name" value="CALCOFLUOR WHITE HYPERSENSITIVE PROTEIN PRECURSOR"/>
    <property type="match status" value="1"/>
</dbReference>
<keyword evidence="3" id="KW-1185">Reference proteome</keyword>
<dbReference type="InterPro" id="IPR051916">
    <property type="entry name" value="GPI-anchor_lipid_remodeler"/>
</dbReference>
<proteinExistence type="predicted"/>
<evidence type="ECO:0000313" key="2">
    <source>
        <dbReference type="EMBL" id="MBB4286833.1"/>
    </source>
</evidence>
<keyword evidence="2" id="KW-0540">Nuclease</keyword>
<dbReference type="Proteomes" id="UP000555728">
    <property type="component" value="Unassembled WGS sequence"/>
</dbReference>
<accession>A0A7W6S0V8</accession>
<evidence type="ECO:0000313" key="3">
    <source>
        <dbReference type="Proteomes" id="UP000555728"/>
    </source>
</evidence>
<reference evidence="2 3" key="1">
    <citation type="submission" date="2020-08" db="EMBL/GenBank/DDBJ databases">
        <title>Genome sequencing of Purple Non-Sulfur Bacteria from various extreme environments.</title>
        <authorList>
            <person name="Mayer M."/>
        </authorList>
    </citation>
    <scope>NUCLEOTIDE SEQUENCE [LARGE SCALE GENOMIC DNA]</scope>
    <source>
        <strain evidence="2 3">JA135</strain>
    </source>
</reference>
<dbReference type="EMBL" id="JACIGI010000022">
    <property type="protein sequence ID" value="MBB4286833.1"/>
    <property type="molecule type" value="Genomic_DNA"/>
</dbReference>
<name>A0A7W6S0V8_9PROT</name>
<dbReference type="GO" id="GO:0004519">
    <property type="term" value="F:endonuclease activity"/>
    <property type="evidence" value="ECO:0007669"/>
    <property type="project" value="UniProtKB-KW"/>
</dbReference>
<keyword evidence="2" id="KW-0269">Exonuclease</keyword>
<dbReference type="GO" id="GO:0006506">
    <property type="term" value="P:GPI anchor biosynthetic process"/>
    <property type="evidence" value="ECO:0007669"/>
    <property type="project" value="TreeGrafter"/>
</dbReference>
<keyword evidence="2" id="KW-0255">Endonuclease</keyword>
<dbReference type="InterPro" id="IPR005135">
    <property type="entry name" value="Endo/exonuclease/phosphatase"/>
</dbReference>
<dbReference type="AlphaFoldDB" id="A0A7W6S0V8"/>